<dbReference type="CDD" id="cd04646">
    <property type="entry name" value="LbH_Dynactin_6"/>
    <property type="match status" value="1"/>
</dbReference>
<dbReference type="PANTHER" id="PTHR13072">
    <property type="entry name" value="DYNACTIN 6"/>
    <property type="match status" value="1"/>
</dbReference>
<evidence type="ECO:0000256" key="3">
    <source>
        <dbReference type="ARBA" id="ARBA00016573"/>
    </source>
</evidence>
<accession>A0A813XF30</accession>
<dbReference type="AlphaFoldDB" id="A0A813XF30"/>
<gene>
    <name evidence="7" type="ORF">OXX778_LOCUS10133</name>
</gene>
<dbReference type="InterPro" id="IPR027777">
    <property type="entry name" value="DCTN6"/>
</dbReference>
<dbReference type="GO" id="GO:0007052">
    <property type="term" value="P:mitotic spindle organization"/>
    <property type="evidence" value="ECO:0007669"/>
    <property type="project" value="TreeGrafter"/>
</dbReference>
<evidence type="ECO:0000313" key="7">
    <source>
        <dbReference type="EMBL" id="CAF0875154.1"/>
    </source>
</evidence>
<dbReference type="InterPro" id="IPR011004">
    <property type="entry name" value="Trimer_LpxA-like_sf"/>
</dbReference>
<evidence type="ECO:0000256" key="4">
    <source>
        <dbReference type="ARBA" id="ARBA00022490"/>
    </source>
</evidence>
<comment type="function">
    <text evidence="6">Part of the dynactin complex that activates the molecular motor dynein for ultra-processive transport along microtubules.</text>
</comment>
<evidence type="ECO:0000256" key="2">
    <source>
        <dbReference type="ARBA" id="ARBA00007719"/>
    </source>
</evidence>
<dbReference type="Gene3D" id="2.160.10.10">
    <property type="entry name" value="Hexapeptide repeat proteins"/>
    <property type="match status" value="1"/>
</dbReference>
<evidence type="ECO:0000256" key="6">
    <source>
        <dbReference type="ARBA" id="ARBA00034687"/>
    </source>
</evidence>
<dbReference type="OrthoDB" id="2355at2759"/>
<comment type="subcellular location">
    <subcellularLocation>
        <location evidence="1">Cytoplasm</location>
        <location evidence="1">Cytoskeleton</location>
    </subcellularLocation>
</comment>
<organism evidence="7 8">
    <name type="scientific">Brachionus calyciflorus</name>
    <dbReference type="NCBI Taxonomy" id="104777"/>
    <lineage>
        <taxon>Eukaryota</taxon>
        <taxon>Metazoa</taxon>
        <taxon>Spiralia</taxon>
        <taxon>Gnathifera</taxon>
        <taxon>Rotifera</taxon>
        <taxon>Eurotatoria</taxon>
        <taxon>Monogononta</taxon>
        <taxon>Pseudotrocha</taxon>
        <taxon>Ploima</taxon>
        <taxon>Brachionidae</taxon>
        <taxon>Brachionus</taxon>
    </lineage>
</organism>
<dbReference type="GO" id="GO:0005869">
    <property type="term" value="C:dynactin complex"/>
    <property type="evidence" value="ECO:0007669"/>
    <property type="project" value="InterPro"/>
</dbReference>
<dbReference type="PANTHER" id="PTHR13072:SF0">
    <property type="entry name" value="DYNACTIN SUBUNIT 6"/>
    <property type="match status" value="1"/>
</dbReference>
<dbReference type="SUPFAM" id="SSF51161">
    <property type="entry name" value="Trimeric LpxA-like enzymes"/>
    <property type="match status" value="1"/>
</dbReference>
<evidence type="ECO:0000256" key="5">
    <source>
        <dbReference type="ARBA" id="ARBA00023212"/>
    </source>
</evidence>
<reference evidence="7" key="1">
    <citation type="submission" date="2021-02" db="EMBL/GenBank/DDBJ databases">
        <authorList>
            <person name="Nowell W R."/>
        </authorList>
    </citation>
    <scope>NUCLEOTIDE SEQUENCE</scope>
    <source>
        <strain evidence="7">Ploen Becks lab</strain>
    </source>
</reference>
<dbReference type="Proteomes" id="UP000663879">
    <property type="component" value="Unassembled WGS sequence"/>
</dbReference>
<comment type="similarity">
    <text evidence="2">Belongs to the dynactin subunits 5/6 family. Dynactin subunit 6 subfamily.</text>
</comment>
<evidence type="ECO:0000313" key="8">
    <source>
        <dbReference type="Proteomes" id="UP000663879"/>
    </source>
</evidence>
<comment type="caution">
    <text evidence="7">The sequence shown here is derived from an EMBL/GenBank/DDBJ whole genome shotgun (WGS) entry which is preliminary data.</text>
</comment>
<keyword evidence="8" id="KW-1185">Reference proteome</keyword>
<keyword evidence="5" id="KW-0206">Cytoskeleton</keyword>
<keyword evidence="4" id="KW-0963">Cytoplasm</keyword>
<sequence>MSVQITNGALVCEEKVELIGDITIGARTLIHPSVKIIAEAGPIIIGENNLIEEQTIIINRFKEGDDESKMKVMIIGDNNVFEVGTYSEALKVGDNNIFECKSKIGREVTISNGCIIGAMCSLDTNEILQDNTIITGNQRRIANEKPQSQLSQLDFLSKLLTNFQKFKKTNVK</sequence>
<proteinExistence type="inferred from homology"/>
<evidence type="ECO:0000256" key="1">
    <source>
        <dbReference type="ARBA" id="ARBA00004245"/>
    </source>
</evidence>
<protein>
    <recommendedName>
        <fullName evidence="3">Dynactin subunit 6</fullName>
    </recommendedName>
</protein>
<dbReference type="GO" id="GO:0070840">
    <property type="term" value="F:dynein complex binding"/>
    <property type="evidence" value="ECO:0007669"/>
    <property type="project" value="TreeGrafter"/>
</dbReference>
<name>A0A813XF30_9BILA</name>
<dbReference type="EMBL" id="CAJNOC010001567">
    <property type="protein sequence ID" value="CAF0875154.1"/>
    <property type="molecule type" value="Genomic_DNA"/>
</dbReference>